<dbReference type="InParanoid" id="A0A6L2PWX4"/>
<gene>
    <name evidence="1" type="ORF">Cfor_01090</name>
</gene>
<dbReference type="Proteomes" id="UP000502823">
    <property type="component" value="Unassembled WGS sequence"/>
</dbReference>
<dbReference type="OrthoDB" id="10065579at2759"/>
<name>A0A6L2PWX4_COPFO</name>
<keyword evidence="2" id="KW-1185">Reference proteome</keyword>
<proteinExistence type="predicted"/>
<protein>
    <submittedName>
        <fullName evidence="1">Uncharacterized protein</fullName>
    </submittedName>
</protein>
<evidence type="ECO:0000313" key="1">
    <source>
        <dbReference type="EMBL" id="GFG34985.1"/>
    </source>
</evidence>
<comment type="caution">
    <text evidence="1">The sequence shown here is derived from an EMBL/GenBank/DDBJ whole genome shotgun (WGS) entry which is preliminary data.</text>
</comment>
<organism evidence="1 2">
    <name type="scientific">Coptotermes formosanus</name>
    <name type="common">Formosan subterranean termite</name>
    <dbReference type="NCBI Taxonomy" id="36987"/>
    <lineage>
        <taxon>Eukaryota</taxon>
        <taxon>Metazoa</taxon>
        <taxon>Ecdysozoa</taxon>
        <taxon>Arthropoda</taxon>
        <taxon>Hexapoda</taxon>
        <taxon>Insecta</taxon>
        <taxon>Pterygota</taxon>
        <taxon>Neoptera</taxon>
        <taxon>Polyneoptera</taxon>
        <taxon>Dictyoptera</taxon>
        <taxon>Blattodea</taxon>
        <taxon>Blattoidea</taxon>
        <taxon>Termitoidae</taxon>
        <taxon>Rhinotermitidae</taxon>
        <taxon>Coptotermes</taxon>
    </lineage>
</organism>
<reference evidence="2" key="1">
    <citation type="submission" date="2020-01" db="EMBL/GenBank/DDBJ databases">
        <title>Draft genome sequence of the Termite Coptotermes fromosanus.</title>
        <authorList>
            <person name="Itakura S."/>
            <person name="Yosikawa Y."/>
            <person name="Umezawa K."/>
        </authorList>
    </citation>
    <scope>NUCLEOTIDE SEQUENCE [LARGE SCALE GENOMIC DNA]</scope>
</reference>
<dbReference type="EMBL" id="BLKM01000518">
    <property type="protein sequence ID" value="GFG34985.1"/>
    <property type="molecule type" value="Genomic_DNA"/>
</dbReference>
<accession>A0A6L2PWX4</accession>
<evidence type="ECO:0000313" key="2">
    <source>
        <dbReference type="Proteomes" id="UP000502823"/>
    </source>
</evidence>
<dbReference type="AlphaFoldDB" id="A0A6L2PWX4"/>
<sequence length="81" mass="9043">MTLLSFRQSYAVEGNNFLRLAGIGNETWLHNFTPTIKRSTMDWKHSGSPRKKKFKVTPSAGKVLVIIFCEPSGVADGRFGI</sequence>